<dbReference type="Proteomes" id="UP000199136">
    <property type="component" value="Unassembled WGS sequence"/>
</dbReference>
<keyword evidence="2" id="KW-0805">Transcription regulation</keyword>
<proteinExistence type="predicted"/>
<dbReference type="Gene3D" id="1.10.10.10">
    <property type="entry name" value="Winged helix-like DNA-binding domain superfamily/Winged helix DNA-binding domain"/>
    <property type="match status" value="1"/>
</dbReference>
<dbReference type="PANTHER" id="PTHR44846:SF5">
    <property type="entry name" value="HTH-TYPE TRANSCRIPTIONAL REGULATOR GMUR"/>
    <property type="match status" value="1"/>
</dbReference>
<dbReference type="RefSeq" id="WP_092479515.1">
    <property type="nucleotide sequence ID" value="NZ_FOXW01000001.1"/>
</dbReference>
<accession>A0A1I5VB65</accession>
<protein>
    <submittedName>
        <fullName evidence="6">GntR family transcriptional regulator</fullName>
    </submittedName>
</protein>
<gene>
    <name evidence="6" type="ORF">SAMN04488506_0453</name>
</gene>
<dbReference type="InterPro" id="IPR050679">
    <property type="entry name" value="Bact_HTH_transcr_reg"/>
</dbReference>
<dbReference type="Pfam" id="PF00392">
    <property type="entry name" value="GntR"/>
    <property type="match status" value="1"/>
</dbReference>
<name>A0A1I5VB65_9LACT</name>
<dbReference type="CDD" id="cd07377">
    <property type="entry name" value="WHTH_GntR"/>
    <property type="match status" value="1"/>
</dbReference>
<dbReference type="SMART" id="SM00345">
    <property type="entry name" value="HTH_GNTR"/>
    <property type="match status" value="1"/>
</dbReference>
<evidence type="ECO:0000259" key="5">
    <source>
        <dbReference type="PROSITE" id="PS50949"/>
    </source>
</evidence>
<dbReference type="PROSITE" id="PS50949">
    <property type="entry name" value="HTH_GNTR"/>
    <property type="match status" value="1"/>
</dbReference>
<dbReference type="InterPro" id="IPR036390">
    <property type="entry name" value="WH_DNA-bd_sf"/>
</dbReference>
<dbReference type="PRINTS" id="PR00035">
    <property type="entry name" value="HTHGNTR"/>
</dbReference>
<dbReference type="GO" id="GO:0045892">
    <property type="term" value="P:negative regulation of DNA-templated transcription"/>
    <property type="evidence" value="ECO:0007669"/>
    <property type="project" value="TreeGrafter"/>
</dbReference>
<dbReference type="OrthoDB" id="9815017at2"/>
<dbReference type="GO" id="GO:0003700">
    <property type="term" value="F:DNA-binding transcription factor activity"/>
    <property type="evidence" value="ECO:0007669"/>
    <property type="project" value="InterPro"/>
</dbReference>
<feature type="domain" description="HTH gntR-type" evidence="5">
    <location>
        <begin position="1"/>
        <end position="69"/>
    </location>
</feature>
<dbReference type="AlphaFoldDB" id="A0A1I5VB65"/>
<keyword evidence="4" id="KW-0804">Transcription</keyword>
<sequence>MVKYKEVANEIRKRIKNGSYPLEERMPDQTSLAKEFHTSRVTIKKALDLLTVAGLVYTIQGSGTYIKQNALQLAESSIRIGQNVGLTAQVDERMHLENKTIKFDVRFPTEEECEQLLLKKEDPVYEIERLRILNKQPYSLEHSILPLSLVPGVTKDVLQKSMYDYIRNELGIVFGENRQTIRAAQPDELDKEFLQCGENEPVLEVTKVMFTSSGTPLEFSKVRHRFDMVEMSFVNLNTEIY</sequence>
<dbReference type="FunFam" id="3.40.1410.10:FF:000008">
    <property type="entry name" value="Transcriptional regulator, GntR family"/>
    <property type="match status" value="1"/>
</dbReference>
<dbReference type="PANTHER" id="PTHR44846">
    <property type="entry name" value="MANNOSYL-D-GLYCERATE TRANSPORT/METABOLISM SYSTEM REPRESSOR MNGR-RELATED"/>
    <property type="match status" value="1"/>
</dbReference>
<dbReference type="InterPro" id="IPR036388">
    <property type="entry name" value="WH-like_DNA-bd_sf"/>
</dbReference>
<organism evidence="6 7">
    <name type="scientific">Desemzia incerta</name>
    <dbReference type="NCBI Taxonomy" id="82801"/>
    <lineage>
        <taxon>Bacteria</taxon>
        <taxon>Bacillati</taxon>
        <taxon>Bacillota</taxon>
        <taxon>Bacilli</taxon>
        <taxon>Lactobacillales</taxon>
        <taxon>Carnobacteriaceae</taxon>
        <taxon>Desemzia</taxon>
    </lineage>
</organism>
<keyword evidence="1" id="KW-0678">Repressor</keyword>
<dbReference type="Pfam" id="PF07702">
    <property type="entry name" value="UTRA"/>
    <property type="match status" value="1"/>
</dbReference>
<dbReference type="SUPFAM" id="SSF46785">
    <property type="entry name" value="Winged helix' DNA-binding domain"/>
    <property type="match status" value="1"/>
</dbReference>
<dbReference type="InterPro" id="IPR028978">
    <property type="entry name" value="Chorismate_lyase_/UTRA_dom_sf"/>
</dbReference>
<evidence type="ECO:0000256" key="4">
    <source>
        <dbReference type="ARBA" id="ARBA00023163"/>
    </source>
</evidence>
<evidence type="ECO:0000313" key="7">
    <source>
        <dbReference type="Proteomes" id="UP000199136"/>
    </source>
</evidence>
<dbReference type="STRING" id="82801.SAMN04488506_0453"/>
<evidence type="ECO:0000256" key="1">
    <source>
        <dbReference type="ARBA" id="ARBA00022491"/>
    </source>
</evidence>
<keyword evidence="3" id="KW-0238">DNA-binding</keyword>
<dbReference type="InterPro" id="IPR011663">
    <property type="entry name" value="UTRA"/>
</dbReference>
<keyword evidence="7" id="KW-1185">Reference proteome</keyword>
<dbReference type="SUPFAM" id="SSF64288">
    <property type="entry name" value="Chorismate lyase-like"/>
    <property type="match status" value="1"/>
</dbReference>
<evidence type="ECO:0000256" key="3">
    <source>
        <dbReference type="ARBA" id="ARBA00023125"/>
    </source>
</evidence>
<dbReference type="EMBL" id="FOXW01000001">
    <property type="protein sequence ID" value="SFQ04700.1"/>
    <property type="molecule type" value="Genomic_DNA"/>
</dbReference>
<dbReference type="InterPro" id="IPR000524">
    <property type="entry name" value="Tscrpt_reg_HTH_GntR"/>
</dbReference>
<dbReference type="SMART" id="SM00866">
    <property type="entry name" value="UTRA"/>
    <property type="match status" value="1"/>
</dbReference>
<reference evidence="6 7" key="1">
    <citation type="submission" date="2016-10" db="EMBL/GenBank/DDBJ databases">
        <authorList>
            <person name="de Groot N.N."/>
        </authorList>
    </citation>
    <scope>NUCLEOTIDE SEQUENCE [LARGE SCALE GENOMIC DNA]</scope>
    <source>
        <strain evidence="6 7">DSM 20581</strain>
    </source>
</reference>
<evidence type="ECO:0000313" key="6">
    <source>
        <dbReference type="EMBL" id="SFQ04700.1"/>
    </source>
</evidence>
<evidence type="ECO:0000256" key="2">
    <source>
        <dbReference type="ARBA" id="ARBA00023015"/>
    </source>
</evidence>
<dbReference type="Gene3D" id="3.40.1410.10">
    <property type="entry name" value="Chorismate lyase-like"/>
    <property type="match status" value="1"/>
</dbReference>
<dbReference type="GO" id="GO:0003677">
    <property type="term" value="F:DNA binding"/>
    <property type="evidence" value="ECO:0007669"/>
    <property type="project" value="UniProtKB-KW"/>
</dbReference>